<sequence length="729" mass="80673">MILVLLLALVVVSNGLPDCTDKQKDSYGCNIWFNQGLCSDRRYTAFMENNCPVACGLCKAPPPTEPPPPQNVDVDITACLEAHNAKRRLHGVPDLTWDDGLAGDGKAWALILAKKDGRLKHSSGTYGENLYYSSSQNIKTCEQAVERWYNEIKDYDYDNPGYGSKTGHFTQVVWKSSTKLGVGKATADAGGGYKKTYIVAQYTPSGNVPGQFPDNVLPLLSSHDEMLGEHEKRQSKVKSLECGLSSSSRTQSKSVAKICTSERTTAQSDMFLVLLALVVVANGLPATPPPPPDNVDVDITACLDAHNAKRRLHGTPTVTVPDLTWDDGLADEAEKWALKLAKSGKFKGSSGDYGENLYLSMGSNSGTCEEAVQSWYDEIKDYDYKFSKETKHFTQVVWKSSTKVGVGKATAEADGYTKTYIVARYTPAGNERNKFAENVLPLKNKSCQDVLKREFAMMRKTVIVLLVFAVVLALQVHEAESRDCRDQGQYANHCPYWKRLGYCASGGKYHSWMMKNCKKTCSGCGDCRDQGKYANHCPYWKRLGYCASGGNSWMMKNCKKTCSGCAATNANTNQKNHGNSGNNGNHQNACLRIHNTLRRKHGVPDLSWDYELASKALQYARKLAYTNTFKHDKERGRGIGENLFASSNPKSTVEEATQAWYDEIKYYNFNNPGFSMKTGHFTQVVWKGTTRLGCGIATTSRRAVVVARYAPAGNVNSKAYFRANVPRPR</sequence>
<keyword evidence="3" id="KW-0732">Signal</keyword>
<feature type="domain" description="ShKT" evidence="4">
    <location>
        <begin position="484"/>
        <end position="524"/>
    </location>
</feature>
<dbReference type="EnsemblMetazoa" id="XM_028663826.1">
    <property type="protein sequence ID" value="XP_028519627.1"/>
    <property type="gene ID" value="LOC110254426"/>
</dbReference>
<dbReference type="RefSeq" id="XP_028519627.1">
    <property type="nucleotide sequence ID" value="XM_028663826.1"/>
</dbReference>
<dbReference type="FunFam" id="3.40.33.10:FF:000010">
    <property type="entry name" value="Predicted protein"/>
    <property type="match status" value="2"/>
</dbReference>
<dbReference type="GO" id="GO:0005576">
    <property type="term" value="C:extracellular region"/>
    <property type="evidence" value="ECO:0007669"/>
    <property type="project" value="InterPro"/>
</dbReference>
<dbReference type="InterPro" id="IPR035940">
    <property type="entry name" value="CAP_sf"/>
</dbReference>
<dbReference type="GeneID" id="110254426"/>
<dbReference type="PANTHER" id="PTHR10334">
    <property type="entry name" value="CYSTEINE-RICH SECRETORY PROTEIN-RELATED"/>
    <property type="match status" value="1"/>
</dbReference>
<dbReference type="Gene3D" id="3.40.33.10">
    <property type="entry name" value="CAP"/>
    <property type="match status" value="3"/>
</dbReference>
<dbReference type="InterPro" id="IPR001283">
    <property type="entry name" value="CRISP-related"/>
</dbReference>
<dbReference type="OrthoDB" id="337038at2759"/>
<dbReference type="PROSITE" id="PS01009">
    <property type="entry name" value="CRISP_1"/>
    <property type="match status" value="2"/>
</dbReference>
<dbReference type="OMA" id="IFIVARY"/>
<feature type="signal peptide" evidence="3">
    <location>
        <begin position="1"/>
        <end position="15"/>
    </location>
</feature>
<feature type="domain" description="ShKT" evidence="4">
    <location>
        <begin position="527"/>
        <end position="565"/>
    </location>
</feature>
<dbReference type="Proteomes" id="UP000887567">
    <property type="component" value="Unplaced"/>
</dbReference>
<dbReference type="InterPro" id="IPR014044">
    <property type="entry name" value="CAP_dom"/>
</dbReference>
<organism evidence="5 6">
    <name type="scientific">Exaiptasia diaphana</name>
    <name type="common">Tropical sea anemone</name>
    <name type="synonym">Aiptasia pulchella</name>
    <dbReference type="NCBI Taxonomy" id="2652724"/>
    <lineage>
        <taxon>Eukaryota</taxon>
        <taxon>Metazoa</taxon>
        <taxon>Cnidaria</taxon>
        <taxon>Anthozoa</taxon>
        <taxon>Hexacorallia</taxon>
        <taxon>Actiniaria</taxon>
        <taxon>Aiptasiidae</taxon>
        <taxon>Exaiptasia</taxon>
    </lineage>
</organism>
<dbReference type="Gene3D" id="1.10.10.1940">
    <property type="match status" value="2"/>
</dbReference>
<keyword evidence="6" id="KW-1185">Reference proteome</keyword>
<dbReference type="InterPro" id="IPR018244">
    <property type="entry name" value="Allrgn_V5/Tpx1_CS"/>
</dbReference>
<feature type="domain" description="ShKT" evidence="4">
    <location>
        <begin position="19"/>
        <end position="58"/>
    </location>
</feature>
<dbReference type="SMART" id="SM00198">
    <property type="entry name" value="SCP"/>
    <property type="match status" value="3"/>
</dbReference>
<dbReference type="InterPro" id="IPR002413">
    <property type="entry name" value="V5_allergen-like"/>
</dbReference>
<dbReference type="CDD" id="cd05382">
    <property type="entry name" value="CAP_GAPR1-like"/>
    <property type="match status" value="3"/>
</dbReference>
<dbReference type="SMART" id="SM00254">
    <property type="entry name" value="ShKT"/>
    <property type="match status" value="3"/>
</dbReference>
<dbReference type="InterPro" id="IPR003582">
    <property type="entry name" value="ShKT_dom"/>
</dbReference>
<evidence type="ECO:0000256" key="2">
    <source>
        <dbReference type="PROSITE-ProRule" id="PRU01005"/>
    </source>
</evidence>
<dbReference type="SUPFAM" id="SSF55797">
    <property type="entry name" value="PR-1-like"/>
    <property type="match status" value="3"/>
</dbReference>
<dbReference type="Pfam" id="PF01549">
    <property type="entry name" value="ShK"/>
    <property type="match status" value="3"/>
</dbReference>
<evidence type="ECO:0000256" key="1">
    <source>
        <dbReference type="ARBA" id="ARBA00022656"/>
    </source>
</evidence>
<evidence type="ECO:0000313" key="6">
    <source>
        <dbReference type="Proteomes" id="UP000887567"/>
    </source>
</evidence>
<dbReference type="GO" id="GO:0090729">
    <property type="term" value="F:toxin activity"/>
    <property type="evidence" value="ECO:0007669"/>
    <property type="project" value="UniProtKB-KW"/>
</dbReference>
<dbReference type="PRINTS" id="PR00838">
    <property type="entry name" value="V5ALLERGEN"/>
</dbReference>
<dbReference type="InterPro" id="IPR034113">
    <property type="entry name" value="SCP_GAPR1-like"/>
</dbReference>
<dbReference type="PROSITE" id="PS51670">
    <property type="entry name" value="SHKT"/>
    <property type="match status" value="3"/>
</dbReference>
<reference evidence="5" key="1">
    <citation type="submission" date="2022-11" db="UniProtKB">
        <authorList>
            <consortium name="EnsemblMetazoa"/>
        </authorList>
    </citation>
    <scope>IDENTIFICATION</scope>
</reference>
<proteinExistence type="predicted"/>
<keyword evidence="1" id="KW-0800">Toxin</keyword>
<feature type="chain" id="PRO_5037617167" description="ShKT domain-containing protein" evidence="3">
    <location>
        <begin position="16"/>
        <end position="729"/>
    </location>
</feature>
<dbReference type="Pfam" id="PF00188">
    <property type="entry name" value="CAP"/>
    <property type="match status" value="3"/>
</dbReference>
<evidence type="ECO:0000313" key="5">
    <source>
        <dbReference type="EnsemblMetazoa" id="XP_028519627.1"/>
    </source>
</evidence>
<comment type="caution">
    <text evidence="2">Lacks conserved residue(s) required for the propagation of feature annotation.</text>
</comment>
<dbReference type="KEGG" id="epa:110254426"/>
<name>A0A913YYV5_EXADI</name>
<dbReference type="PRINTS" id="PR00837">
    <property type="entry name" value="V5TPXLIKE"/>
</dbReference>
<dbReference type="FunFam" id="3.40.33.10:FF:000002">
    <property type="entry name" value="Golgi-associated plant pathogenesis-related protein 1"/>
    <property type="match status" value="1"/>
</dbReference>
<dbReference type="AlphaFoldDB" id="A0A913YYV5"/>
<protein>
    <recommendedName>
        <fullName evidence="4">ShKT domain-containing protein</fullName>
    </recommendedName>
</protein>
<evidence type="ECO:0000256" key="3">
    <source>
        <dbReference type="SAM" id="SignalP"/>
    </source>
</evidence>
<accession>A0A913YYV5</accession>
<evidence type="ECO:0000259" key="4">
    <source>
        <dbReference type="PROSITE" id="PS51670"/>
    </source>
</evidence>